<dbReference type="Proteomes" id="UP001499910">
    <property type="component" value="Unassembled WGS sequence"/>
</dbReference>
<dbReference type="PANTHER" id="PTHR30466:SF1">
    <property type="entry name" value="FMN REDUCTASE (NADH) RUTF"/>
    <property type="match status" value="1"/>
</dbReference>
<accession>A0ABP9L5S9</accession>
<dbReference type="PANTHER" id="PTHR30466">
    <property type="entry name" value="FLAVIN REDUCTASE"/>
    <property type="match status" value="1"/>
</dbReference>
<name>A0ABP9L5S9_9RHOB</name>
<dbReference type="InterPro" id="IPR012349">
    <property type="entry name" value="Split_barrel_FMN-bd"/>
</dbReference>
<organism evidence="3 4">
    <name type="scientific">[Roseibacterium] beibuensis</name>
    <dbReference type="NCBI Taxonomy" id="1193142"/>
    <lineage>
        <taxon>Bacteria</taxon>
        <taxon>Pseudomonadati</taxon>
        <taxon>Pseudomonadota</taxon>
        <taxon>Alphaproteobacteria</taxon>
        <taxon>Rhodobacterales</taxon>
        <taxon>Roseobacteraceae</taxon>
        <taxon>Roseicyclus</taxon>
    </lineage>
</organism>
<dbReference type="RefSeq" id="WP_259546145.1">
    <property type="nucleotide sequence ID" value="NZ_BAABHW010000001.1"/>
</dbReference>
<dbReference type="SMART" id="SM00903">
    <property type="entry name" value="Flavin_Reduct"/>
    <property type="match status" value="1"/>
</dbReference>
<dbReference type="Pfam" id="PF01613">
    <property type="entry name" value="Flavin_Reduct"/>
    <property type="match status" value="1"/>
</dbReference>
<evidence type="ECO:0000256" key="1">
    <source>
        <dbReference type="ARBA" id="ARBA00023002"/>
    </source>
</evidence>
<keyword evidence="4" id="KW-1185">Reference proteome</keyword>
<evidence type="ECO:0000259" key="2">
    <source>
        <dbReference type="SMART" id="SM00903"/>
    </source>
</evidence>
<protein>
    <submittedName>
        <fullName evidence="3">Flavin reductase</fullName>
    </submittedName>
</protein>
<dbReference type="Gene3D" id="2.30.110.10">
    <property type="entry name" value="Electron Transport, Fmn-binding Protein, Chain A"/>
    <property type="match status" value="1"/>
</dbReference>
<evidence type="ECO:0000313" key="4">
    <source>
        <dbReference type="Proteomes" id="UP001499910"/>
    </source>
</evidence>
<evidence type="ECO:0000313" key="3">
    <source>
        <dbReference type="EMBL" id="GAA5069732.1"/>
    </source>
</evidence>
<dbReference type="InterPro" id="IPR050268">
    <property type="entry name" value="NADH-dep_flavin_reductase"/>
</dbReference>
<keyword evidence="1" id="KW-0560">Oxidoreductase</keyword>
<gene>
    <name evidence="3" type="ORF">GCM10023209_11740</name>
</gene>
<feature type="domain" description="Flavin reductase like" evidence="2">
    <location>
        <begin position="21"/>
        <end position="170"/>
    </location>
</feature>
<proteinExistence type="predicted"/>
<dbReference type="InterPro" id="IPR002563">
    <property type="entry name" value="Flavin_Rdtase-like_dom"/>
</dbReference>
<reference evidence="4" key="1">
    <citation type="journal article" date="2019" name="Int. J. Syst. Evol. Microbiol.">
        <title>The Global Catalogue of Microorganisms (GCM) 10K type strain sequencing project: providing services to taxonomists for standard genome sequencing and annotation.</title>
        <authorList>
            <consortium name="The Broad Institute Genomics Platform"/>
            <consortium name="The Broad Institute Genome Sequencing Center for Infectious Disease"/>
            <person name="Wu L."/>
            <person name="Ma J."/>
        </authorList>
    </citation>
    <scope>NUCLEOTIDE SEQUENCE [LARGE SCALE GENOMIC DNA]</scope>
    <source>
        <strain evidence="4">JCM 18015</strain>
    </source>
</reference>
<dbReference type="SUPFAM" id="SSF50475">
    <property type="entry name" value="FMN-binding split barrel"/>
    <property type="match status" value="1"/>
</dbReference>
<comment type="caution">
    <text evidence="3">The sequence shown here is derived from an EMBL/GenBank/DDBJ whole genome shotgun (WGS) entry which is preliminary data.</text>
</comment>
<sequence length="174" mass="18031">MADTTDATAGEALRAAFLEGMSRAAASVSVVTTDGPAGRAGVTVSAMTSISADGAAPTMLTCLNASSSALPLVLENKCFCINVLRTGQTEISDVFSSRLPAPGGDKFNAVAHEVMATGAPRLSDALVSFDCRLISAERIGTHHICIGEVAEVITAHEGEPLLYGLRKYLRPEAH</sequence>
<dbReference type="EMBL" id="BAABHW010000001">
    <property type="protein sequence ID" value="GAA5069732.1"/>
    <property type="molecule type" value="Genomic_DNA"/>
</dbReference>